<dbReference type="AlphaFoldDB" id="A0A1I5RZ62"/>
<feature type="domain" description="Metallo-beta-lactamase" evidence="2">
    <location>
        <begin position="69"/>
        <end position="262"/>
    </location>
</feature>
<keyword evidence="4" id="KW-1185">Reference proteome</keyword>
<evidence type="ECO:0000313" key="4">
    <source>
        <dbReference type="Proteomes" id="UP000198577"/>
    </source>
</evidence>
<sequence>MKKGAKITARDIKTLIILVVFIILVIFKISGENNFKSSGDVPGKKDITSFEKDGIINDGLTVHFIDVGQADSILITMKDAAMLIDAGNNADSQLVVDYIKDRGITTLDYVVATHPHEDHIGGMDAVINAFEVKSIIMPRVESTTKTFEDVLEAISNKGLKVTPPVPGTKYPLGEAEFTILAPNSEAYEDTNDYSVVIKLQYGATSFLFTGDAGFESEEEMLEKGYDLRADLLKVAHHGSRYSTSMEFLEAVQPKIAVISVGEDNDYGHPAPETLQRLRQAGAEIYRTDESGTIIATSDGKAIEMLNP</sequence>
<dbReference type="RefSeq" id="WP_025746725.1">
    <property type="nucleotide sequence ID" value="NZ_FOXR01000001.1"/>
</dbReference>
<dbReference type="InterPro" id="IPR052159">
    <property type="entry name" value="Competence_DNA_uptake"/>
</dbReference>
<keyword evidence="1" id="KW-0812">Transmembrane</keyword>
<keyword evidence="1" id="KW-1133">Transmembrane helix</keyword>
<gene>
    <name evidence="3" type="ORF">SAMN05444406_101177</name>
</gene>
<dbReference type="SUPFAM" id="SSF56281">
    <property type="entry name" value="Metallo-hydrolase/oxidoreductase"/>
    <property type="match status" value="1"/>
</dbReference>
<dbReference type="InterPro" id="IPR035681">
    <property type="entry name" value="ComA-like_MBL"/>
</dbReference>
<dbReference type="Gene3D" id="3.60.15.10">
    <property type="entry name" value="Ribonuclease Z/Hydroxyacylglutathione hydrolase-like"/>
    <property type="match status" value="1"/>
</dbReference>
<keyword evidence="1" id="KW-0472">Membrane</keyword>
<dbReference type="STRING" id="937334.SAMN05444406_101177"/>
<evidence type="ECO:0000313" key="3">
    <source>
        <dbReference type="EMBL" id="SFP63795.1"/>
    </source>
</evidence>
<dbReference type="Pfam" id="PF00753">
    <property type="entry name" value="Lactamase_B"/>
    <property type="match status" value="1"/>
</dbReference>
<dbReference type="EMBL" id="FOXR01000001">
    <property type="protein sequence ID" value="SFP63795.1"/>
    <property type="molecule type" value="Genomic_DNA"/>
</dbReference>
<dbReference type="InterPro" id="IPR001279">
    <property type="entry name" value="Metallo-B-lactamas"/>
</dbReference>
<dbReference type="Proteomes" id="UP000198577">
    <property type="component" value="Unassembled WGS sequence"/>
</dbReference>
<dbReference type="PANTHER" id="PTHR30619:SF7">
    <property type="entry name" value="BETA-LACTAMASE DOMAIN PROTEIN"/>
    <property type="match status" value="1"/>
</dbReference>
<dbReference type="InterPro" id="IPR036866">
    <property type="entry name" value="RibonucZ/Hydroxyglut_hydro"/>
</dbReference>
<dbReference type="SMART" id="SM00849">
    <property type="entry name" value="Lactamase_B"/>
    <property type="match status" value="1"/>
</dbReference>
<feature type="transmembrane region" description="Helical" evidence="1">
    <location>
        <begin position="12"/>
        <end position="31"/>
    </location>
</feature>
<dbReference type="CDD" id="cd07731">
    <property type="entry name" value="ComA-like_MBL-fold"/>
    <property type="match status" value="1"/>
</dbReference>
<reference evidence="3 4" key="1">
    <citation type="submission" date="2016-10" db="EMBL/GenBank/DDBJ databases">
        <authorList>
            <person name="de Groot N.N."/>
        </authorList>
    </citation>
    <scope>NUCLEOTIDE SEQUENCE [LARGE SCALE GENOMIC DNA]</scope>
    <source>
        <strain evidence="3 4">DSM 20678</strain>
    </source>
</reference>
<evidence type="ECO:0000259" key="2">
    <source>
        <dbReference type="SMART" id="SM00849"/>
    </source>
</evidence>
<protein>
    <submittedName>
        <fullName evidence="3">Competence protein ComEC</fullName>
    </submittedName>
</protein>
<name>A0A1I5RZ62_9FIRM</name>
<proteinExistence type="predicted"/>
<dbReference type="PANTHER" id="PTHR30619">
    <property type="entry name" value="DNA INTERNALIZATION/COMPETENCE PROTEIN COMEC/REC2"/>
    <property type="match status" value="1"/>
</dbReference>
<organism evidence="3 4">
    <name type="scientific">Caldicoprobacter faecalis</name>
    <dbReference type="NCBI Taxonomy" id="937334"/>
    <lineage>
        <taxon>Bacteria</taxon>
        <taxon>Bacillati</taxon>
        <taxon>Bacillota</taxon>
        <taxon>Clostridia</taxon>
        <taxon>Caldicoprobacterales</taxon>
        <taxon>Caldicoprobacteraceae</taxon>
        <taxon>Caldicoprobacter</taxon>
    </lineage>
</organism>
<evidence type="ECO:0000256" key="1">
    <source>
        <dbReference type="SAM" id="Phobius"/>
    </source>
</evidence>
<accession>A0A1I5RZ62</accession>